<sequence length="282" mass="31651">MPKEVISTAHAENGRPFTVKGRTRGTISFVTSSTIKNVRPDESLFLVDLLENLWRPLPEIITAINEGIEIVKGAPSNVAFDSTSIQPKTGRTFVSGTSLLDGRGETKIKEMWRELLPFVSNIHQKRNVHNHVLFLGRGGGIGLAPDNTEVGDILCKFNSNTRDIWRLRGYLGQNTYWLAGNCFYTLFICKFLLYDLTRFLRLKFIHPPTKKDMEHYNKTISTQQQTSEAESTNTHGAPAPLSEAKLNSREVQPVSPAPLHRNGLDEAFISWEELGAHLEYSG</sequence>
<dbReference type="AlphaFoldDB" id="A0A1L7XLA8"/>
<accession>A0A1L7XLA8</accession>
<evidence type="ECO:0000256" key="1">
    <source>
        <dbReference type="SAM" id="MobiDB-lite"/>
    </source>
</evidence>
<evidence type="ECO:0000313" key="3">
    <source>
        <dbReference type="Proteomes" id="UP000184330"/>
    </source>
</evidence>
<protein>
    <submittedName>
        <fullName evidence="2">Uncharacterized protein</fullName>
    </submittedName>
</protein>
<feature type="region of interest" description="Disordered" evidence="1">
    <location>
        <begin position="220"/>
        <end position="258"/>
    </location>
</feature>
<keyword evidence="3" id="KW-1185">Reference proteome</keyword>
<organism evidence="2 3">
    <name type="scientific">Phialocephala subalpina</name>
    <dbReference type="NCBI Taxonomy" id="576137"/>
    <lineage>
        <taxon>Eukaryota</taxon>
        <taxon>Fungi</taxon>
        <taxon>Dikarya</taxon>
        <taxon>Ascomycota</taxon>
        <taxon>Pezizomycotina</taxon>
        <taxon>Leotiomycetes</taxon>
        <taxon>Helotiales</taxon>
        <taxon>Mollisiaceae</taxon>
        <taxon>Phialocephala</taxon>
        <taxon>Phialocephala fortinii species complex</taxon>
    </lineage>
</organism>
<reference evidence="2 3" key="1">
    <citation type="submission" date="2016-03" db="EMBL/GenBank/DDBJ databases">
        <authorList>
            <person name="Ploux O."/>
        </authorList>
    </citation>
    <scope>NUCLEOTIDE SEQUENCE [LARGE SCALE GENOMIC DNA]</scope>
    <source>
        <strain evidence="2 3">UAMH 11012</strain>
    </source>
</reference>
<feature type="compositionally biased region" description="Polar residues" evidence="1">
    <location>
        <begin position="220"/>
        <end position="235"/>
    </location>
</feature>
<dbReference type="EMBL" id="FJOG01000033">
    <property type="protein sequence ID" value="CZR65794.1"/>
    <property type="molecule type" value="Genomic_DNA"/>
</dbReference>
<gene>
    <name evidence="2" type="ORF">PAC_15694</name>
</gene>
<evidence type="ECO:0000313" key="2">
    <source>
        <dbReference type="EMBL" id="CZR65794.1"/>
    </source>
</evidence>
<name>A0A1L7XLA8_9HELO</name>
<proteinExistence type="predicted"/>
<dbReference type="Proteomes" id="UP000184330">
    <property type="component" value="Unassembled WGS sequence"/>
</dbReference>